<dbReference type="AlphaFoldDB" id="A0A8S0WII4"/>
<dbReference type="EMBL" id="CADCXN010000052">
    <property type="protein sequence ID" value="CAA9890564.1"/>
    <property type="molecule type" value="Genomic_DNA"/>
</dbReference>
<accession>A0A8S0WII4</accession>
<evidence type="ECO:0000313" key="2">
    <source>
        <dbReference type="Proteomes" id="UP000494216"/>
    </source>
</evidence>
<reference evidence="1 2" key="1">
    <citation type="submission" date="2020-02" db="EMBL/GenBank/DDBJ databases">
        <authorList>
            <person name="Hogendoorn C."/>
        </authorList>
    </citation>
    <scope>NUCLEOTIDE SEQUENCE [LARGE SCALE GENOMIC DNA]</scope>
    <source>
        <strain evidence="1">METHB21</strain>
    </source>
</reference>
<organism evidence="1 2">
    <name type="scientific">Candidatus Methylobacter favarea</name>
    <dbReference type="NCBI Taxonomy" id="2707345"/>
    <lineage>
        <taxon>Bacteria</taxon>
        <taxon>Pseudomonadati</taxon>
        <taxon>Pseudomonadota</taxon>
        <taxon>Gammaproteobacteria</taxon>
        <taxon>Methylococcales</taxon>
        <taxon>Methylococcaceae</taxon>
        <taxon>Methylobacter</taxon>
    </lineage>
</organism>
<dbReference type="Proteomes" id="UP000494216">
    <property type="component" value="Unassembled WGS sequence"/>
</dbReference>
<gene>
    <name evidence="1" type="ORF">METHB2_240037</name>
</gene>
<protein>
    <submittedName>
        <fullName evidence="1">Uncharacterized protein</fullName>
    </submittedName>
</protein>
<sequence length="40" mass="4556">MNKKGLFPSQGQVKSIKINAPPVWIINFKKGRNFKSKILV</sequence>
<keyword evidence="2" id="KW-1185">Reference proteome</keyword>
<proteinExistence type="predicted"/>
<comment type="caution">
    <text evidence="1">The sequence shown here is derived from an EMBL/GenBank/DDBJ whole genome shotgun (WGS) entry which is preliminary data.</text>
</comment>
<name>A0A8S0WII4_9GAMM</name>
<evidence type="ECO:0000313" key="1">
    <source>
        <dbReference type="EMBL" id="CAA9890564.1"/>
    </source>
</evidence>